<dbReference type="SUPFAM" id="SSF49879">
    <property type="entry name" value="SMAD/FHA domain"/>
    <property type="match status" value="1"/>
</dbReference>
<dbReference type="AlphaFoldDB" id="A0A9D2AWW6"/>
<comment type="caution">
    <text evidence="2">The sequence shown here is derived from an EMBL/GenBank/DDBJ whole genome shotgun (WGS) entry which is preliminary data.</text>
</comment>
<dbReference type="CDD" id="cd00060">
    <property type="entry name" value="FHA"/>
    <property type="match status" value="1"/>
</dbReference>
<gene>
    <name evidence="2" type="ORF">IAA28_10465</name>
</gene>
<proteinExistence type="predicted"/>
<dbReference type="Pfam" id="PF19909">
    <property type="entry name" value="DUF6382"/>
    <property type="match status" value="1"/>
</dbReference>
<reference evidence="2" key="1">
    <citation type="journal article" date="2021" name="PeerJ">
        <title>Extensive microbial diversity within the chicken gut microbiome revealed by metagenomics and culture.</title>
        <authorList>
            <person name="Gilroy R."/>
            <person name="Ravi A."/>
            <person name="Getino M."/>
            <person name="Pursley I."/>
            <person name="Horton D.L."/>
            <person name="Alikhan N.F."/>
            <person name="Baker D."/>
            <person name="Gharbi K."/>
            <person name="Hall N."/>
            <person name="Watson M."/>
            <person name="Adriaenssens E.M."/>
            <person name="Foster-Nyarko E."/>
            <person name="Jarju S."/>
            <person name="Secka A."/>
            <person name="Antonio M."/>
            <person name="Oren A."/>
            <person name="Chaudhuri R.R."/>
            <person name="La Ragione R."/>
            <person name="Hildebrand F."/>
            <person name="Pallen M.J."/>
        </authorList>
    </citation>
    <scope>NUCLEOTIDE SEQUENCE</scope>
    <source>
        <strain evidence="2">ChiGjej4B4-12881</strain>
    </source>
</reference>
<organism evidence="2 3">
    <name type="scientific">Candidatus Lachnoclostridium stercoripullorum</name>
    <dbReference type="NCBI Taxonomy" id="2838635"/>
    <lineage>
        <taxon>Bacteria</taxon>
        <taxon>Bacillati</taxon>
        <taxon>Bacillota</taxon>
        <taxon>Clostridia</taxon>
        <taxon>Lachnospirales</taxon>
        <taxon>Lachnospiraceae</taxon>
    </lineage>
</organism>
<dbReference type="PROSITE" id="PS50006">
    <property type="entry name" value="FHA_DOMAIN"/>
    <property type="match status" value="1"/>
</dbReference>
<protein>
    <submittedName>
        <fullName evidence="2">FHA domain-containing protein</fullName>
    </submittedName>
</protein>
<dbReference type="InterPro" id="IPR008984">
    <property type="entry name" value="SMAD_FHA_dom_sf"/>
</dbReference>
<sequence>MEIRYQREIRHNYLIIKIEREEDDYESRMAEENSVNGFLPLSVKEQGRERELYYEITSRQPLSRMVERKAMRGEELRHLILGIAGAVEEMGKYLLGEEHILLEPDFIYIEPQNYTISLCFVPGYRGSFPDALGKLTEYLLGKVSHDDREGVVLAYELFQATKQENYGIRDLLRILYQPPDGGKDLSGMEALLWEEENGEASPEERMGSARPERERRSFLDRFRKKRREKEERGWQMTFPEDADERVAEPYSPYEAGSGDMCGWEAPPRSGADTAVLRGRQSGKGERRLVSLDGNETIEIRYFPFLIGKQEGLVDYALGKDTVSRLHARIDRENDGYTITDLNSTNGTRVDGRLLQTNETASLPVGSEIYLADAGFLFV</sequence>
<dbReference type="EMBL" id="DXEU01000190">
    <property type="protein sequence ID" value="HIX53212.1"/>
    <property type="molecule type" value="Genomic_DNA"/>
</dbReference>
<evidence type="ECO:0000313" key="3">
    <source>
        <dbReference type="Proteomes" id="UP000886780"/>
    </source>
</evidence>
<dbReference type="Gene3D" id="2.60.200.20">
    <property type="match status" value="1"/>
</dbReference>
<dbReference type="InterPro" id="IPR000253">
    <property type="entry name" value="FHA_dom"/>
</dbReference>
<feature type="domain" description="FHA" evidence="1">
    <location>
        <begin position="304"/>
        <end position="354"/>
    </location>
</feature>
<dbReference type="InterPro" id="IPR045962">
    <property type="entry name" value="DUF6382"/>
</dbReference>
<dbReference type="Pfam" id="PF00498">
    <property type="entry name" value="FHA"/>
    <property type="match status" value="1"/>
</dbReference>
<dbReference type="Proteomes" id="UP000886780">
    <property type="component" value="Unassembled WGS sequence"/>
</dbReference>
<dbReference type="SMART" id="SM00240">
    <property type="entry name" value="FHA"/>
    <property type="match status" value="1"/>
</dbReference>
<name>A0A9D2AWW6_9FIRM</name>
<evidence type="ECO:0000313" key="2">
    <source>
        <dbReference type="EMBL" id="HIX53212.1"/>
    </source>
</evidence>
<evidence type="ECO:0000259" key="1">
    <source>
        <dbReference type="PROSITE" id="PS50006"/>
    </source>
</evidence>
<accession>A0A9D2AWW6</accession>
<reference evidence="2" key="2">
    <citation type="submission" date="2021-04" db="EMBL/GenBank/DDBJ databases">
        <authorList>
            <person name="Gilroy R."/>
        </authorList>
    </citation>
    <scope>NUCLEOTIDE SEQUENCE</scope>
    <source>
        <strain evidence="2">ChiGjej4B4-12881</strain>
    </source>
</reference>